<dbReference type="AlphaFoldDB" id="A0AAV7RWP5"/>
<evidence type="ECO:0000256" key="16">
    <source>
        <dbReference type="PROSITE-ProRule" id="PRU00076"/>
    </source>
</evidence>
<dbReference type="Pfam" id="PF09064">
    <property type="entry name" value="EGF_Tme5"/>
    <property type="match status" value="1"/>
</dbReference>
<dbReference type="InterPro" id="IPR016187">
    <property type="entry name" value="CTDL_fold"/>
</dbReference>
<dbReference type="GO" id="GO:0016020">
    <property type="term" value="C:membrane"/>
    <property type="evidence" value="ECO:0007669"/>
    <property type="project" value="UniProtKB-SubCell"/>
</dbReference>
<evidence type="ECO:0000256" key="17">
    <source>
        <dbReference type="SAM" id="MobiDB-lite"/>
    </source>
</evidence>
<protein>
    <recommendedName>
        <fullName evidence="2">Thrombomodulin</fullName>
    </recommendedName>
</protein>
<dbReference type="Pfam" id="PF14670">
    <property type="entry name" value="FXa_inhibition"/>
    <property type="match status" value="1"/>
</dbReference>
<keyword evidence="9" id="KW-0654">Proteoglycan</keyword>
<organism evidence="22 23">
    <name type="scientific">Pleurodeles waltl</name>
    <name type="common">Iberian ribbed newt</name>
    <dbReference type="NCBI Taxonomy" id="8319"/>
    <lineage>
        <taxon>Eukaryota</taxon>
        <taxon>Metazoa</taxon>
        <taxon>Chordata</taxon>
        <taxon>Craniata</taxon>
        <taxon>Vertebrata</taxon>
        <taxon>Euteleostomi</taxon>
        <taxon>Amphibia</taxon>
        <taxon>Batrachia</taxon>
        <taxon>Caudata</taxon>
        <taxon>Salamandroidea</taxon>
        <taxon>Salamandridae</taxon>
        <taxon>Pleurodelinae</taxon>
        <taxon>Pleurodeles</taxon>
    </lineage>
</organism>
<sequence>MLLVRLCLLLLLACSAMSAPSELARGPAQCVGQSCFSLFWSPKPFKAAKRLCEGLGVGGHLMTVRSTVSAEIIGLLLNTGSEERKAGGEHALWIGLHRPSIPPAGSCPDLSGPLRGFHWVTGDSNTDYANWKAPGPGDSCSQSCVTVQNDLSWEERHCENRSQGFLCEFTYPGTCNPLRLGPGFTATYMTPFKANGSYFTALPPGTVASIFPYGFELLCQGEGSASMRWVSQSPGPWHCEVENGGCTHTCREESGIATCNCPQGLELAKDGRQCADPCSSHGCAQLCFPNTTDNKLQCMCREGYELGADGTSCHDVDDCQVNKNICDQRCENTVGGFRCLCHPGYEMSDNKCEDIDECDSQVCEQECINLPGTYRCECTPGYIIDSQNPAKCQIFCNTSECTPECDPHTEELCRCPPGYISDKNNTDDLLRCVDINECYSGYCDQDCDNTHGSYRCSCRPGYTLQADLLTCKLDDEDEGSSEEATTPSGAPGTTPPPPEPLHLGIMIGIVVGILSIVSILIAIVFHWFRKHTAHAVTDCKCKHTEKGVVLRQVTMGAPSHQKL</sequence>
<dbReference type="PROSITE" id="PS00010">
    <property type="entry name" value="ASX_HYDROXYL"/>
    <property type="match status" value="3"/>
</dbReference>
<dbReference type="SMART" id="SM00034">
    <property type="entry name" value="CLECT"/>
    <property type="match status" value="1"/>
</dbReference>
<dbReference type="InterPro" id="IPR049883">
    <property type="entry name" value="NOTCH1_EGF-like"/>
</dbReference>
<evidence type="ECO:0000256" key="6">
    <source>
        <dbReference type="ARBA" id="ARBA00022729"/>
    </source>
</evidence>
<keyword evidence="5 18" id="KW-0812">Transmembrane</keyword>
<feature type="domain" description="EGF-like" evidence="20">
    <location>
        <begin position="354"/>
        <end position="393"/>
    </location>
</feature>
<dbReference type="InterPro" id="IPR001304">
    <property type="entry name" value="C-type_lectin-like"/>
</dbReference>
<comment type="function">
    <text evidence="14">Endothelial cell receptor that plays a critical role in regulating several physiological processes including hemostasis, coagulation, fibrinolysis, inflammation, and angiogenesis. Acts as a cofactor for thrombin activation of protein C/PROC on the surface of vascular endothelial cells leading to initiation of the activated protein C anticoagulant pathway. Also accelerates the activation of the plasma carboxypeptidase B2/CPB2, which catalyzes removal of C-terminal basic amino acids from its substrates including kinins or anaphylatoxins leading to fibrinolysis inhibition. Plays critical protective roles in changing the cleavage specificity of protease-activated receptor 1/PAR1, inhibiting endothelial cell permeability and inflammation. Suppresses inflammation distinctly from its anticoagulant cofactor activity by sequestering HMGB1 thereby preventing it from engaging cellular receptors such as RAGE and contributing to the inflammatory response.</text>
</comment>
<evidence type="ECO:0000256" key="12">
    <source>
        <dbReference type="ARBA" id="ARBA00023157"/>
    </source>
</evidence>
<dbReference type="InterPro" id="IPR015149">
    <property type="entry name" value="Tme5_EGF-like"/>
</dbReference>
<dbReference type="EMBL" id="JANPWB010000009">
    <property type="protein sequence ID" value="KAJ1156383.1"/>
    <property type="molecule type" value="Genomic_DNA"/>
</dbReference>
<evidence type="ECO:0000256" key="11">
    <source>
        <dbReference type="ARBA" id="ARBA00023136"/>
    </source>
</evidence>
<evidence type="ECO:0000259" key="21">
    <source>
        <dbReference type="PROSITE" id="PS50041"/>
    </source>
</evidence>
<dbReference type="InterPro" id="IPR000152">
    <property type="entry name" value="EGF-type_Asp/Asn_hydroxyl_site"/>
</dbReference>
<accession>A0AAV7RWP5</accession>
<dbReference type="Gene3D" id="3.10.100.10">
    <property type="entry name" value="Mannose-Binding Protein A, subunit A"/>
    <property type="match status" value="1"/>
</dbReference>
<keyword evidence="4" id="KW-0597">Phosphoprotein</keyword>
<feature type="signal peptide" evidence="19">
    <location>
        <begin position="1"/>
        <end position="18"/>
    </location>
</feature>
<keyword evidence="13" id="KW-0325">Glycoprotein</keyword>
<dbReference type="PRINTS" id="PR00907">
    <property type="entry name" value="THRMBOMODULN"/>
</dbReference>
<name>A0AAV7RWP5_PLEWA</name>
<keyword evidence="10 18" id="KW-1133">Transmembrane helix</keyword>
<feature type="transmembrane region" description="Helical" evidence="18">
    <location>
        <begin position="503"/>
        <end position="528"/>
    </location>
</feature>
<dbReference type="PANTHER" id="PTHR14789">
    <property type="entry name" value="CHONDROLECTIN VARIANT CHODLFDELTAE"/>
    <property type="match status" value="1"/>
</dbReference>
<dbReference type="Gene3D" id="2.10.25.10">
    <property type="entry name" value="Laminin"/>
    <property type="match status" value="6"/>
</dbReference>
<comment type="caution">
    <text evidence="16">Lacks conserved residue(s) required for the propagation of feature annotation.</text>
</comment>
<dbReference type="FunFam" id="2.10.25.10:FF:000005">
    <property type="entry name" value="Fibrillin 2"/>
    <property type="match status" value="1"/>
</dbReference>
<dbReference type="SUPFAM" id="SSF57184">
    <property type="entry name" value="Growth factor receptor domain"/>
    <property type="match status" value="2"/>
</dbReference>
<evidence type="ECO:0000256" key="13">
    <source>
        <dbReference type="ARBA" id="ARBA00023180"/>
    </source>
</evidence>
<evidence type="ECO:0000256" key="4">
    <source>
        <dbReference type="ARBA" id="ARBA00022553"/>
    </source>
</evidence>
<dbReference type="InterPro" id="IPR001881">
    <property type="entry name" value="EGF-like_Ca-bd_dom"/>
</dbReference>
<gene>
    <name evidence="22" type="ORF">NDU88_009104</name>
</gene>
<keyword evidence="7" id="KW-0430">Lectin</keyword>
<evidence type="ECO:0000313" key="23">
    <source>
        <dbReference type="Proteomes" id="UP001066276"/>
    </source>
</evidence>
<dbReference type="PROSITE" id="PS50026">
    <property type="entry name" value="EGF_3"/>
    <property type="match status" value="2"/>
</dbReference>
<keyword evidence="6 19" id="KW-0732">Signal</keyword>
<dbReference type="InterPro" id="IPR000742">
    <property type="entry name" value="EGF"/>
</dbReference>
<keyword evidence="3 16" id="KW-0245">EGF-like domain</keyword>
<comment type="subcellular location">
    <subcellularLocation>
        <location evidence="1">Membrane</location>
        <topology evidence="1">Single-pass type I membrane protein</topology>
    </subcellularLocation>
</comment>
<dbReference type="PROSITE" id="PS01186">
    <property type="entry name" value="EGF_2"/>
    <property type="match status" value="2"/>
</dbReference>
<dbReference type="InterPro" id="IPR057350">
    <property type="entry name" value="THBD"/>
</dbReference>
<reference evidence="22" key="1">
    <citation type="journal article" date="2022" name="bioRxiv">
        <title>Sequencing and chromosome-scale assembly of the giantPleurodeles waltlgenome.</title>
        <authorList>
            <person name="Brown T."/>
            <person name="Elewa A."/>
            <person name="Iarovenko S."/>
            <person name="Subramanian E."/>
            <person name="Araus A.J."/>
            <person name="Petzold A."/>
            <person name="Susuki M."/>
            <person name="Suzuki K.-i.T."/>
            <person name="Hayashi T."/>
            <person name="Toyoda A."/>
            <person name="Oliveira C."/>
            <person name="Osipova E."/>
            <person name="Leigh N.D."/>
            <person name="Simon A."/>
            <person name="Yun M.H."/>
        </authorList>
    </citation>
    <scope>NUCLEOTIDE SEQUENCE</scope>
    <source>
        <strain evidence="22">20211129_DDA</strain>
        <tissue evidence="22">Liver</tissue>
    </source>
</reference>
<dbReference type="Proteomes" id="UP001066276">
    <property type="component" value="Chromosome 5"/>
</dbReference>
<evidence type="ECO:0000256" key="7">
    <source>
        <dbReference type="ARBA" id="ARBA00022734"/>
    </source>
</evidence>
<evidence type="ECO:0000256" key="9">
    <source>
        <dbReference type="ARBA" id="ARBA00022974"/>
    </source>
</evidence>
<dbReference type="PANTHER" id="PTHR14789:SF9">
    <property type="entry name" value="THROMBOMODULIN"/>
    <property type="match status" value="1"/>
</dbReference>
<evidence type="ECO:0000256" key="10">
    <source>
        <dbReference type="ARBA" id="ARBA00022989"/>
    </source>
</evidence>
<evidence type="ECO:0000256" key="19">
    <source>
        <dbReference type="SAM" id="SignalP"/>
    </source>
</evidence>
<keyword evidence="23" id="KW-1185">Reference proteome</keyword>
<dbReference type="PROSITE" id="PS01187">
    <property type="entry name" value="EGF_CA"/>
    <property type="match status" value="2"/>
</dbReference>
<evidence type="ECO:0000256" key="3">
    <source>
        <dbReference type="ARBA" id="ARBA00022536"/>
    </source>
</evidence>
<evidence type="ECO:0000256" key="15">
    <source>
        <dbReference type="ARBA" id="ARBA00046453"/>
    </source>
</evidence>
<evidence type="ECO:0000259" key="20">
    <source>
        <dbReference type="PROSITE" id="PS50026"/>
    </source>
</evidence>
<feature type="domain" description="EGF-like" evidence="20">
    <location>
        <begin position="315"/>
        <end position="353"/>
    </location>
</feature>
<dbReference type="CDD" id="cd00054">
    <property type="entry name" value="EGF_CA"/>
    <property type="match status" value="2"/>
</dbReference>
<dbReference type="GO" id="GO:0005509">
    <property type="term" value="F:calcium ion binding"/>
    <property type="evidence" value="ECO:0007669"/>
    <property type="project" value="InterPro"/>
</dbReference>
<dbReference type="Pfam" id="PF25444">
    <property type="entry name" value="THBD"/>
    <property type="match status" value="1"/>
</dbReference>
<dbReference type="SUPFAM" id="SSF56436">
    <property type="entry name" value="C-type lectin-like"/>
    <property type="match status" value="1"/>
</dbReference>
<dbReference type="Pfam" id="PF07645">
    <property type="entry name" value="EGF_CA"/>
    <property type="match status" value="3"/>
</dbReference>
<feature type="chain" id="PRO_5044023624" description="Thrombomodulin" evidence="19">
    <location>
        <begin position="19"/>
        <end position="563"/>
    </location>
</feature>
<feature type="domain" description="C-type lectin" evidence="21">
    <location>
        <begin position="31"/>
        <end position="161"/>
    </location>
</feature>
<dbReference type="GO" id="GO:0030246">
    <property type="term" value="F:carbohydrate binding"/>
    <property type="evidence" value="ECO:0007669"/>
    <property type="project" value="UniProtKB-KW"/>
</dbReference>
<dbReference type="GO" id="GO:0004888">
    <property type="term" value="F:transmembrane signaling receptor activity"/>
    <property type="evidence" value="ECO:0007669"/>
    <property type="project" value="InterPro"/>
</dbReference>
<keyword evidence="8" id="KW-0677">Repeat</keyword>
<evidence type="ECO:0000256" key="1">
    <source>
        <dbReference type="ARBA" id="ARBA00004479"/>
    </source>
</evidence>
<comment type="caution">
    <text evidence="22">The sequence shown here is derived from an EMBL/GenBank/DDBJ whole genome shotgun (WGS) entry which is preliminary data.</text>
</comment>
<dbReference type="SMART" id="SM00181">
    <property type="entry name" value="EGF"/>
    <property type="match status" value="6"/>
</dbReference>
<evidence type="ECO:0000256" key="18">
    <source>
        <dbReference type="SAM" id="Phobius"/>
    </source>
</evidence>
<evidence type="ECO:0000256" key="8">
    <source>
        <dbReference type="ARBA" id="ARBA00022737"/>
    </source>
</evidence>
<evidence type="ECO:0000256" key="2">
    <source>
        <dbReference type="ARBA" id="ARBA00019822"/>
    </source>
</evidence>
<feature type="region of interest" description="Disordered" evidence="17">
    <location>
        <begin position="477"/>
        <end position="498"/>
    </location>
</feature>
<evidence type="ECO:0000313" key="22">
    <source>
        <dbReference type="EMBL" id="KAJ1156383.1"/>
    </source>
</evidence>
<evidence type="ECO:0000256" key="14">
    <source>
        <dbReference type="ARBA" id="ARBA00045242"/>
    </source>
</evidence>
<dbReference type="PIRSF" id="PIRSF001775">
    <property type="entry name" value="CD93/CD141"/>
    <property type="match status" value="1"/>
</dbReference>
<evidence type="ECO:0000256" key="5">
    <source>
        <dbReference type="ARBA" id="ARBA00022692"/>
    </source>
</evidence>
<dbReference type="InterPro" id="IPR018097">
    <property type="entry name" value="EGF_Ca-bd_CS"/>
</dbReference>
<dbReference type="InterPro" id="IPR051505">
    <property type="entry name" value="C-type_lectin_domain"/>
</dbReference>
<dbReference type="PROSITE" id="PS50041">
    <property type="entry name" value="C_TYPE_LECTIN_2"/>
    <property type="match status" value="1"/>
</dbReference>
<dbReference type="InterPro" id="IPR009030">
    <property type="entry name" value="Growth_fac_rcpt_cys_sf"/>
</dbReference>
<dbReference type="InterPro" id="IPR016186">
    <property type="entry name" value="C-type_lectin-like/link_sf"/>
</dbReference>
<keyword evidence="11 18" id="KW-0472">Membrane</keyword>
<feature type="compositionally biased region" description="Low complexity" evidence="17">
    <location>
        <begin position="483"/>
        <end position="492"/>
    </location>
</feature>
<comment type="subunit">
    <text evidence="15">Interacts with ITGAL, ITGAM and ITGB2. Interacts with thrombin/F2; this interaction switches the specificity of thrombin from a procoagulant to an anticoagulant and antifibrinolytic protease. Interacts with ANGP1 and ANGP2; these interactions significantly inhibit the generation of activated PC and TAFIa/CPB2 by the thrombin/thrombomodulin complex. Interacts with PF4; this interaction enhances generation of activated protein C. Interacts with HMGB1; this interaction inhibits HMGB1 inflammatory activity.</text>
</comment>
<dbReference type="SMART" id="SM00179">
    <property type="entry name" value="EGF_CA"/>
    <property type="match status" value="3"/>
</dbReference>
<keyword evidence="12" id="KW-1015">Disulfide bond</keyword>
<proteinExistence type="predicted"/>